<gene>
    <name evidence="15" type="primary">Lgr1</name>
</gene>
<keyword evidence="3" id="KW-1003">Cell membrane</keyword>
<keyword evidence="8" id="KW-0297">G-protein coupled receptor</keyword>
<keyword evidence="10 15" id="KW-0675">Receptor</keyword>
<dbReference type="GO" id="GO:0009755">
    <property type="term" value="P:hormone-mediated signaling pathway"/>
    <property type="evidence" value="ECO:0007669"/>
    <property type="project" value="TreeGrafter"/>
</dbReference>
<dbReference type="PROSITE" id="PS50262">
    <property type="entry name" value="G_PROTEIN_RECEP_F1_2"/>
    <property type="match status" value="1"/>
</dbReference>
<evidence type="ECO:0000256" key="9">
    <source>
        <dbReference type="ARBA" id="ARBA00023136"/>
    </source>
</evidence>
<dbReference type="RefSeq" id="XP_017037447.1">
    <property type="nucleotide sequence ID" value="XM_017181958.3"/>
</dbReference>
<dbReference type="GO" id="GO:0007189">
    <property type="term" value="P:adenylate cyclase-activating G protein-coupled receptor signaling pathway"/>
    <property type="evidence" value="ECO:0007669"/>
    <property type="project" value="TreeGrafter"/>
</dbReference>
<dbReference type="FunFam" id="3.80.10.10:FF:000426">
    <property type="entry name" value="Follicle-stimulating hormone receptor-like Protein"/>
    <property type="match status" value="1"/>
</dbReference>
<keyword evidence="5 12" id="KW-0812">Transmembrane</keyword>
<keyword evidence="14" id="KW-1185">Reference proteome</keyword>
<dbReference type="AlphaFoldDB" id="A0A6P4J7E8"/>
<dbReference type="PRINTS" id="PR00237">
    <property type="entry name" value="GPCRRHODOPSN"/>
</dbReference>
<evidence type="ECO:0000256" key="4">
    <source>
        <dbReference type="ARBA" id="ARBA00022614"/>
    </source>
</evidence>
<feature type="transmembrane region" description="Helical" evidence="12">
    <location>
        <begin position="20"/>
        <end position="39"/>
    </location>
</feature>
<dbReference type="GO" id="GO:0005886">
    <property type="term" value="C:plasma membrane"/>
    <property type="evidence" value="ECO:0007669"/>
    <property type="project" value="UniProtKB-SubCell"/>
</dbReference>
<evidence type="ECO:0000256" key="2">
    <source>
        <dbReference type="ARBA" id="ARBA00010663"/>
    </source>
</evidence>
<dbReference type="OrthoDB" id="5981530at2759"/>
<dbReference type="PANTHER" id="PTHR24372:SF74">
    <property type="entry name" value="LP13728P"/>
    <property type="match status" value="1"/>
</dbReference>
<protein>
    <submittedName>
        <fullName evidence="15">Lutropin-choriogonadotropic hormone receptor</fullName>
    </submittedName>
</protein>
<dbReference type="Gene3D" id="1.20.1070.10">
    <property type="entry name" value="Rhodopsin 7-helix transmembrane proteins"/>
    <property type="match status" value="1"/>
</dbReference>
<evidence type="ECO:0000256" key="7">
    <source>
        <dbReference type="ARBA" id="ARBA00022989"/>
    </source>
</evidence>
<feature type="transmembrane region" description="Helical" evidence="12">
    <location>
        <begin position="613"/>
        <end position="635"/>
    </location>
</feature>
<comment type="similarity">
    <text evidence="2">Belongs to the G-protein coupled receptor 1 family.</text>
</comment>
<dbReference type="SUPFAM" id="SSF52058">
    <property type="entry name" value="L domain-like"/>
    <property type="match status" value="1"/>
</dbReference>
<dbReference type="Gene3D" id="3.80.10.10">
    <property type="entry name" value="Ribonuclease Inhibitor"/>
    <property type="match status" value="1"/>
</dbReference>
<dbReference type="InterPro" id="IPR017452">
    <property type="entry name" value="GPCR_Rhodpsn_7TM"/>
</dbReference>
<evidence type="ECO:0000313" key="15">
    <source>
        <dbReference type="RefSeq" id="XP_017037447.1"/>
    </source>
</evidence>
<dbReference type="SUPFAM" id="SSF81321">
    <property type="entry name" value="Family A G protein-coupled receptor-like"/>
    <property type="match status" value="1"/>
</dbReference>
<feature type="domain" description="G-protein coupled receptors family 1 profile" evidence="13">
    <location>
        <begin position="505"/>
        <end position="756"/>
    </location>
</feature>
<evidence type="ECO:0000256" key="3">
    <source>
        <dbReference type="ARBA" id="ARBA00022475"/>
    </source>
</evidence>
<accession>A0A6P4J7E8</accession>
<dbReference type="Proteomes" id="UP001652661">
    <property type="component" value="Chromosome 3R"/>
</dbReference>
<dbReference type="InterPro" id="IPR002131">
    <property type="entry name" value="Gphrmn_rcpt_fam"/>
</dbReference>
<evidence type="ECO:0000256" key="5">
    <source>
        <dbReference type="ARBA" id="ARBA00022692"/>
    </source>
</evidence>
<dbReference type="InterPro" id="IPR032675">
    <property type="entry name" value="LRR_dom_sf"/>
</dbReference>
<dbReference type="PRINTS" id="PR00373">
    <property type="entry name" value="GLYCHORMONER"/>
</dbReference>
<feature type="transmembrane region" description="Helical" evidence="12">
    <location>
        <begin position="490"/>
        <end position="514"/>
    </location>
</feature>
<dbReference type="GO" id="GO:0008528">
    <property type="term" value="F:G protein-coupled peptide receptor activity"/>
    <property type="evidence" value="ECO:0007669"/>
    <property type="project" value="TreeGrafter"/>
</dbReference>
<comment type="subcellular location">
    <subcellularLocation>
        <location evidence="1">Cell membrane</location>
        <topology evidence="1">Multi-pass membrane protein</topology>
    </subcellularLocation>
</comment>
<dbReference type="GO" id="GO:0016500">
    <property type="term" value="F:protein-hormone receptor activity"/>
    <property type="evidence" value="ECO:0007669"/>
    <property type="project" value="InterPro"/>
</dbReference>
<dbReference type="CDD" id="cd15136">
    <property type="entry name" value="7tmA_Glyco_hormone_R"/>
    <property type="match status" value="1"/>
</dbReference>
<feature type="transmembrane region" description="Helical" evidence="12">
    <location>
        <begin position="571"/>
        <end position="592"/>
    </location>
</feature>
<keyword evidence="4" id="KW-0433">Leucine-rich repeat</keyword>
<dbReference type="FunFam" id="1.20.1070.10:FF:000181">
    <property type="entry name" value="Thyrotropin receptor"/>
    <property type="match status" value="1"/>
</dbReference>
<evidence type="ECO:0000256" key="12">
    <source>
        <dbReference type="SAM" id="Phobius"/>
    </source>
</evidence>
<feature type="transmembrane region" description="Helical" evidence="12">
    <location>
        <begin position="655"/>
        <end position="683"/>
    </location>
</feature>
<reference evidence="15" key="1">
    <citation type="submission" date="2025-08" db="UniProtKB">
        <authorList>
            <consortium name="RefSeq"/>
        </authorList>
    </citation>
    <scope>IDENTIFICATION</scope>
    <source>
        <strain evidence="15">14028-0561.14</strain>
        <tissue evidence="15">Whole fly</tissue>
    </source>
</reference>
<keyword evidence="7 12" id="KW-1133">Transmembrane helix</keyword>
<dbReference type="PROSITE" id="PS00237">
    <property type="entry name" value="G_PROTEIN_RECEP_F1_1"/>
    <property type="match status" value="1"/>
</dbReference>
<keyword evidence="9 12" id="KW-0472">Membrane</keyword>
<name>A0A6P4J7E8_DROKI</name>
<feature type="transmembrane region" description="Helical" evidence="12">
    <location>
        <begin position="704"/>
        <end position="727"/>
    </location>
</feature>
<sequence length="827" mass="92294">MGRRQTNWVRRKGRGQPKTALTCLSIGFLFRFLFVYHLLLAPLCGPHCVYAMLAAEGPSDGSNCHDIHHGFDVPSSLNAVTEAQGGDAPMAVTLTPAPSGWKCCCWKAPNQGEEVECRCEGDALTRVPQTLQLPIQRLTIASAGLPRLRFTGLKVYGPTLLDVAFTDCLKLELIQDGAFANLTLLRTIYISNAPKLTFLSKDVFAGISETVEIIRIINSGLTSVPDLGHLPPHNILQMIDLDNNQITRIDTKSINVKTAQFILANNDISYVDDSAFFGSKIAKLSLKDNRKLTDMHPNAFNGIIDIAELDLSSTSLVGLPSVGLQTIEALYIMNTHTLKTIPSIYNFRNLQRAYLTHSFHCCAFQFPSRHDPRRHAQRMLEIEKWREQCNKGSRKERSLLDNFEAQPEDFGSFGSTEPSVTEITPYPYASVDYMADSTNLGYFHEQITINPDDDQSAEFCGNFTFRKPNIECYPMPNDLNPCEDVMGYQWLRISVWIVVALAVVGNVAVLTVILSIRPESTPVPRFLMCHLAFADLCLGVYLLLVASIDAHSMGEYFNYAYDWQYGLGCKAAGFLTVFASHLSVFTLTVITIERWLAITQAMYLNHRIKLRQAALIMLGGWLYSMFMSSLPLFGISNYSSTSICLPMENRDAFDTMYLIAILGCNGVAFSIIAVCYAQIYLSLGRETRQARQNNPGELSVAKKMALLVFTNFACWSPIAFFGLTALAGFPLINVTKSKILLVFFYPLNSCADPYLYAILTSQYRQDLFTLLSKIGLCRQNALNYKHSSSAQATTRFTIHRHSSLTCKMQTGISVEAQKMLKNGEDYV</sequence>
<keyword evidence="11" id="KW-0807">Transducer</keyword>
<dbReference type="PANTHER" id="PTHR24372">
    <property type="entry name" value="GLYCOPROTEIN HORMONE RECEPTOR"/>
    <property type="match status" value="1"/>
</dbReference>
<evidence type="ECO:0000256" key="8">
    <source>
        <dbReference type="ARBA" id="ARBA00023040"/>
    </source>
</evidence>
<dbReference type="Pfam" id="PF00001">
    <property type="entry name" value="7tm_1"/>
    <property type="match status" value="1"/>
</dbReference>
<keyword evidence="6" id="KW-0677">Repeat</keyword>
<proteinExistence type="inferred from homology"/>
<evidence type="ECO:0000256" key="1">
    <source>
        <dbReference type="ARBA" id="ARBA00004651"/>
    </source>
</evidence>
<evidence type="ECO:0000256" key="6">
    <source>
        <dbReference type="ARBA" id="ARBA00022737"/>
    </source>
</evidence>
<evidence type="ECO:0000313" key="14">
    <source>
        <dbReference type="Proteomes" id="UP001652661"/>
    </source>
</evidence>
<evidence type="ECO:0000256" key="11">
    <source>
        <dbReference type="ARBA" id="ARBA00023224"/>
    </source>
</evidence>
<dbReference type="InterPro" id="IPR000276">
    <property type="entry name" value="GPCR_Rhodpsn"/>
</dbReference>
<feature type="transmembrane region" description="Helical" evidence="12">
    <location>
        <begin position="526"/>
        <end position="548"/>
    </location>
</feature>
<organism evidence="14 15">
    <name type="scientific">Drosophila kikkawai</name>
    <name type="common">Fruit fly</name>
    <dbReference type="NCBI Taxonomy" id="30033"/>
    <lineage>
        <taxon>Eukaryota</taxon>
        <taxon>Metazoa</taxon>
        <taxon>Ecdysozoa</taxon>
        <taxon>Arthropoda</taxon>
        <taxon>Hexapoda</taxon>
        <taxon>Insecta</taxon>
        <taxon>Pterygota</taxon>
        <taxon>Neoptera</taxon>
        <taxon>Endopterygota</taxon>
        <taxon>Diptera</taxon>
        <taxon>Brachycera</taxon>
        <taxon>Muscomorpha</taxon>
        <taxon>Ephydroidea</taxon>
        <taxon>Drosophilidae</taxon>
        <taxon>Drosophila</taxon>
        <taxon>Sophophora</taxon>
    </lineage>
</organism>
<evidence type="ECO:0000256" key="10">
    <source>
        <dbReference type="ARBA" id="ARBA00023170"/>
    </source>
</evidence>
<evidence type="ECO:0000259" key="13">
    <source>
        <dbReference type="PROSITE" id="PS50262"/>
    </source>
</evidence>